<reference evidence="4" key="1">
    <citation type="submission" date="2020-02" db="EMBL/GenBank/DDBJ databases">
        <authorList>
            <person name="Scholz U."/>
            <person name="Mascher M."/>
            <person name="Fiebig A."/>
        </authorList>
    </citation>
    <scope>NUCLEOTIDE SEQUENCE</scope>
</reference>
<dbReference type="InterPro" id="IPR011989">
    <property type="entry name" value="ARM-like"/>
</dbReference>
<evidence type="ECO:0000313" key="4">
    <source>
        <dbReference type="EMBL" id="CAA7388045.1"/>
    </source>
</evidence>
<keyword evidence="5" id="KW-1185">Reference proteome</keyword>
<dbReference type="Pfam" id="PF12295">
    <property type="entry name" value="Symplekin_C"/>
    <property type="match status" value="1"/>
</dbReference>
<dbReference type="Pfam" id="PF11935">
    <property type="entry name" value="SYMPK_PTA1_N"/>
    <property type="match status" value="1"/>
</dbReference>
<feature type="domain" description="Symplekin C-terminal" evidence="3">
    <location>
        <begin position="1056"/>
        <end position="1234"/>
    </location>
</feature>
<organism evidence="4 5">
    <name type="scientific">Spirodela intermedia</name>
    <name type="common">Intermediate duckweed</name>
    <dbReference type="NCBI Taxonomy" id="51605"/>
    <lineage>
        <taxon>Eukaryota</taxon>
        <taxon>Viridiplantae</taxon>
        <taxon>Streptophyta</taxon>
        <taxon>Embryophyta</taxon>
        <taxon>Tracheophyta</taxon>
        <taxon>Spermatophyta</taxon>
        <taxon>Magnoliopsida</taxon>
        <taxon>Liliopsida</taxon>
        <taxon>Araceae</taxon>
        <taxon>Lemnoideae</taxon>
        <taxon>Spirodela</taxon>
    </lineage>
</organism>
<dbReference type="OrthoDB" id="331600at2759"/>
<dbReference type="SUPFAM" id="SSF48371">
    <property type="entry name" value="ARM repeat"/>
    <property type="match status" value="1"/>
</dbReference>
<proteinExistence type="predicted"/>
<evidence type="ECO:0000313" key="5">
    <source>
        <dbReference type="Proteomes" id="UP000663760"/>
    </source>
</evidence>
<evidence type="ECO:0000256" key="1">
    <source>
        <dbReference type="SAM" id="MobiDB-lite"/>
    </source>
</evidence>
<protein>
    <submittedName>
        <fullName evidence="4">Uncharacterized protein</fullName>
    </submittedName>
</protein>
<feature type="region of interest" description="Disordered" evidence="1">
    <location>
        <begin position="903"/>
        <end position="949"/>
    </location>
</feature>
<feature type="compositionally biased region" description="Basic and acidic residues" evidence="1">
    <location>
        <begin position="496"/>
        <end position="512"/>
    </location>
</feature>
<feature type="domain" description="Symplekin/Pta1 N-terminal" evidence="2">
    <location>
        <begin position="54"/>
        <end position="266"/>
    </location>
</feature>
<dbReference type="Proteomes" id="UP000663760">
    <property type="component" value="Chromosome 1"/>
</dbReference>
<feature type="compositionally biased region" description="Polar residues" evidence="1">
    <location>
        <begin position="513"/>
        <end position="527"/>
    </location>
</feature>
<sequence>MSLNALNHSIYPKLRLRREKNHGNILSKLGSKVTEGSLVLMPVLLSLLKHEAAIVVRQSIVCGTRFFCTVLEEIAQQLQFIGEVGRWLEDMWVWMVKFKDAVYSLASEPGPASVRALAVKFLEVYVLLFTSNASGHEGALTEEKARGFDVSKLVGLHPIFERSLLSFEVNKCLGLLLNLLLSASTAPVSLTIVVISCLSAIARKRPVYYDRILSALLAFDPDSQTIEGGHAASIRYSLKTAFVGFLRCTHHPSISESREKLIRALRSLNPGEATEHIIRQIDKMAKNAEHISRDARLSKDDRTSGQPLVPGDTISKRSMMLANDGIPFPDDVLAKRARHGVTVSSAASVPLAKDLARDVDDGSVDAANGFSSKLSLLDSDLTPAEQMIVMVGALLAEGERGAESLDILISQMQADLLADMVIVNMKYLPKTPSPLCGRLERTSSPDSTLQTVPSLAATATVDTSDMSSQILSSPTSGFNLSTSTPDTPPAPNTVAEAKRDPRRDPRRLDPRRSTATVGAQPVGSNMETDSDVQPGLDGLTGRAMPSPVAMKTDSSLVPLISKSEVAVSDISTLPDDKSTLEESPAILDQTLEKGRSSAVQAISDVPGSPIHVEPELETLTPSETTGNDSVDVSMLEPDHSSTVSSALVSEEPAHELPSPPLFIDLTDEQRKSLSALAVARITESYKVTRATGYTHERLCLLARLVSQVDASGDIIDMLEKYIVKDYHHQKGHELAMYILYHLHSVIVSDTKEQCDSSATGIYEKFLLGVAKFLCNILPASDKSFSRLLNEAPLLPDSIMKLLEDLCRTLGHDHQGKDTREGDRITQGLGAVWSLILMRPHTRQTCLNIALKCAVDSQDEVRGKAIRLVANKLHPLSFVTESIEQFAKNTILSLVDQRVPDKDLTLRPSSEQGMEVESQESSINDSRMLDSGPVEGENSRNAQLTSPTTPAVSLTQAQKYSSLFFALCIKKPQLLQLVFDVYGRAPKVVKQSIHWHVSDLARKLGPSCPELLHIISVFPDGSENLMALVLQVLTEEMTPSADLITTVKQLHQSKLKDAAILIPILSSLSKDEVLPIFPRLVDLPTEKFQTALARILQGSAHTGPALTPAEVLVAIHDINPEKDGVPLKKIMDACTTCFEQRTVFTQHVLVKALDELIKRTPLPLLFMRTVIQAIDAFPAMVDFVMEILSKLVTMQIWRMPKLWPGFLKCASQTQPHSFNVLLKLPPSQLENVLQKHPNIRSLLSSHASQGNISSSLPRYLNRICTIKHHRRIIKCPCLIDGHNV</sequence>
<accession>A0A7I8JWB2</accession>
<feature type="region of interest" description="Disordered" evidence="1">
    <location>
        <begin position="460"/>
        <end position="534"/>
    </location>
</feature>
<dbReference type="InterPro" id="IPR032460">
    <property type="entry name" value="Symplekin/Pta1_N"/>
</dbReference>
<dbReference type="PANTHER" id="PTHR47184:SF3">
    <property type="entry name" value="PHOSPHATIDYLINOSITOL 3-AND 4-KINASE FAMILY PROTEIN-RELATED"/>
    <property type="match status" value="1"/>
</dbReference>
<evidence type="ECO:0000259" key="2">
    <source>
        <dbReference type="Pfam" id="PF11935"/>
    </source>
</evidence>
<feature type="compositionally biased region" description="Polar residues" evidence="1">
    <location>
        <begin position="460"/>
        <end position="485"/>
    </location>
</feature>
<dbReference type="Gene3D" id="1.25.10.10">
    <property type="entry name" value="Leucine-rich Repeat Variant"/>
    <property type="match status" value="1"/>
</dbReference>
<evidence type="ECO:0000259" key="3">
    <source>
        <dbReference type="Pfam" id="PF12295"/>
    </source>
</evidence>
<dbReference type="EMBL" id="LR746264">
    <property type="protein sequence ID" value="CAA7388045.1"/>
    <property type="molecule type" value="Genomic_DNA"/>
</dbReference>
<feature type="compositionally biased region" description="Polar residues" evidence="1">
    <location>
        <begin position="938"/>
        <end position="949"/>
    </location>
</feature>
<dbReference type="PANTHER" id="PTHR47184">
    <property type="entry name" value="PHOSPHATIDYLINOSITOL 3-AND 4-KINASE FAMILY PROTEIN-RELATED"/>
    <property type="match status" value="1"/>
</dbReference>
<gene>
    <name evidence="4" type="ORF">SI8410_01000347</name>
</gene>
<name>A0A7I8JWB2_SPIIN</name>
<dbReference type="InterPro" id="IPR016024">
    <property type="entry name" value="ARM-type_fold"/>
</dbReference>
<dbReference type="InterPro" id="IPR022075">
    <property type="entry name" value="Symplekin_C"/>
</dbReference>